<feature type="domain" description="Gfo/Idh/MocA-like oxidoreductase C-terminal" evidence="1">
    <location>
        <begin position="19"/>
        <end position="209"/>
    </location>
</feature>
<accession>X1P686</accession>
<reference evidence="2" key="1">
    <citation type="journal article" date="2014" name="Front. Microbiol.">
        <title>High frequency of phylogenetically diverse reductive dehalogenase-homologous genes in deep subseafloor sedimentary metagenomes.</title>
        <authorList>
            <person name="Kawai M."/>
            <person name="Futagami T."/>
            <person name="Toyoda A."/>
            <person name="Takaki Y."/>
            <person name="Nishi S."/>
            <person name="Hori S."/>
            <person name="Arai W."/>
            <person name="Tsubouchi T."/>
            <person name="Morono Y."/>
            <person name="Uchiyama I."/>
            <person name="Ito T."/>
            <person name="Fujiyama A."/>
            <person name="Inagaki F."/>
            <person name="Takami H."/>
        </authorList>
    </citation>
    <scope>NUCLEOTIDE SEQUENCE</scope>
    <source>
        <strain evidence="2">Expedition CK06-06</strain>
    </source>
</reference>
<sequence length="211" mass="23837">VGQSRRFSDAVMESYKRLGEIGKLFRIVINFLVHFPKPPTDWWRSSEKAGGLIVPLQGSHSIDFILWFLQKLPVNVYATGFSRNPLWEGEDEADIIMNFSEKEVGAVHLSLNTSSPVHEIMIVGDKGTMRLYEYSTGKPFGFKNKLEINGKTVTEKEQIPTNYALQLKEFIGAVKEERIPLASGKEVRKLIQVMDAVKESIATGKPIHLNF</sequence>
<evidence type="ECO:0000259" key="1">
    <source>
        <dbReference type="Pfam" id="PF02894"/>
    </source>
</evidence>
<protein>
    <recommendedName>
        <fullName evidence="1">Gfo/Idh/MocA-like oxidoreductase C-terminal domain-containing protein</fullName>
    </recommendedName>
</protein>
<dbReference type="InterPro" id="IPR051450">
    <property type="entry name" value="Gfo/Idh/MocA_Oxidoreductases"/>
</dbReference>
<dbReference type="SUPFAM" id="SSF55347">
    <property type="entry name" value="Glyceraldehyde-3-phosphate dehydrogenase-like, C-terminal domain"/>
    <property type="match status" value="1"/>
</dbReference>
<feature type="non-terminal residue" evidence="2">
    <location>
        <position position="1"/>
    </location>
</feature>
<organism evidence="2">
    <name type="scientific">marine sediment metagenome</name>
    <dbReference type="NCBI Taxonomy" id="412755"/>
    <lineage>
        <taxon>unclassified sequences</taxon>
        <taxon>metagenomes</taxon>
        <taxon>ecological metagenomes</taxon>
    </lineage>
</organism>
<dbReference type="PANTHER" id="PTHR43377:SF1">
    <property type="entry name" value="BILIVERDIN REDUCTASE A"/>
    <property type="match status" value="1"/>
</dbReference>
<dbReference type="Pfam" id="PF02894">
    <property type="entry name" value="GFO_IDH_MocA_C"/>
    <property type="match status" value="1"/>
</dbReference>
<gene>
    <name evidence="2" type="ORF">S06H3_38606</name>
</gene>
<dbReference type="Gene3D" id="3.30.360.10">
    <property type="entry name" value="Dihydrodipicolinate Reductase, domain 2"/>
    <property type="match status" value="1"/>
</dbReference>
<proteinExistence type="predicted"/>
<dbReference type="EMBL" id="BARV01023543">
    <property type="protein sequence ID" value="GAI37951.1"/>
    <property type="molecule type" value="Genomic_DNA"/>
</dbReference>
<dbReference type="InterPro" id="IPR004104">
    <property type="entry name" value="Gfo/Idh/MocA-like_OxRdtase_C"/>
</dbReference>
<dbReference type="AlphaFoldDB" id="X1P686"/>
<comment type="caution">
    <text evidence="2">The sequence shown here is derived from an EMBL/GenBank/DDBJ whole genome shotgun (WGS) entry which is preliminary data.</text>
</comment>
<evidence type="ECO:0000313" key="2">
    <source>
        <dbReference type="EMBL" id="GAI37951.1"/>
    </source>
</evidence>
<dbReference type="PANTHER" id="PTHR43377">
    <property type="entry name" value="BILIVERDIN REDUCTASE A"/>
    <property type="match status" value="1"/>
</dbReference>
<name>X1P686_9ZZZZ</name>